<comment type="similarity">
    <text evidence="1">Belongs to the bacterial solute-binding protein ModA family.</text>
</comment>
<evidence type="ECO:0000313" key="6">
    <source>
        <dbReference type="Proteomes" id="UP001596542"/>
    </source>
</evidence>
<feature type="signal peptide" evidence="4">
    <location>
        <begin position="1"/>
        <end position="23"/>
    </location>
</feature>
<dbReference type="RefSeq" id="WP_382272222.1">
    <property type="nucleotide sequence ID" value="NZ_JBHTBU010000002.1"/>
</dbReference>
<evidence type="ECO:0000256" key="3">
    <source>
        <dbReference type="ARBA" id="ARBA00022729"/>
    </source>
</evidence>
<keyword evidence="3 4" id="KW-0732">Signal</keyword>
<keyword evidence="6" id="KW-1185">Reference proteome</keyword>
<keyword evidence="2" id="KW-0479">Metal-binding</keyword>
<dbReference type="Gene3D" id="3.40.190.10">
    <property type="entry name" value="Periplasmic binding protein-like II"/>
    <property type="match status" value="2"/>
</dbReference>
<sequence length="281" mass="29989">MKKQFNFPVLALPLILLGTCAWADTPAPAPSAAPIKVLAAGSLTGAMTALAQLYTQQTGQKIDAQFGPAGLLRERIQNGEQADIFASANMEHPQALADQGWATQPVVMLRNRLCAKALPEYKLTTKNLLDRLLDPKVGLGTSTPKADPGGDYAWQMFAKAEKLRPGAQAILEAKAQQLVGGKDNPPVPAGVNAMEYAFAQKKVQISLGYCSSRSTSPDPKFSSVPLPAALAITPSYGLSVITREQKSHDAAYRFALFLLSPQAQKLIAQYGFTPVTVPADN</sequence>
<reference evidence="6" key="1">
    <citation type="journal article" date="2019" name="Int. J. Syst. Evol. Microbiol.">
        <title>The Global Catalogue of Microorganisms (GCM) 10K type strain sequencing project: providing services to taxonomists for standard genome sequencing and annotation.</title>
        <authorList>
            <consortium name="The Broad Institute Genomics Platform"/>
            <consortium name="The Broad Institute Genome Sequencing Center for Infectious Disease"/>
            <person name="Wu L."/>
            <person name="Ma J."/>
        </authorList>
    </citation>
    <scope>NUCLEOTIDE SEQUENCE [LARGE SCALE GENOMIC DNA]</scope>
    <source>
        <strain evidence="6">KACC 12508</strain>
    </source>
</reference>
<dbReference type="SUPFAM" id="SSF53850">
    <property type="entry name" value="Periplasmic binding protein-like II"/>
    <property type="match status" value="1"/>
</dbReference>
<dbReference type="PANTHER" id="PTHR30632:SF0">
    <property type="entry name" value="SULFATE-BINDING PROTEIN"/>
    <property type="match status" value="1"/>
</dbReference>
<dbReference type="PANTHER" id="PTHR30632">
    <property type="entry name" value="MOLYBDATE-BINDING PERIPLASMIC PROTEIN"/>
    <property type="match status" value="1"/>
</dbReference>
<protein>
    <submittedName>
        <fullName evidence="5">Molybdate ABC transporter substrate-binding protein</fullName>
    </submittedName>
</protein>
<evidence type="ECO:0000256" key="1">
    <source>
        <dbReference type="ARBA" id="ARBA00009175"/>
    </source>
</evidence>
<evidence type="ECO:0000256" key="2">
    <source>
        <dbReference type="ARBA" id="ARBA00022723"/>
    </source>
</evidence>
<dbReference type="Pfam" id="PF13531">
    <property type="entry name" value="SBP_bac_11"/>
    <property type="match status" value="1"/>
</dbReference>
<evidence type="ECO:0000313" key="5">
    <source>
        <dbReference type="EMBL" id="MFC7288814.1"/>
    </source>
</evidence>
<dbReference type="InterPro" id="IPR005950">
    <property type="entry name" value="ModA"/>
</dbReference>
<comment type="caution">
    <text evidence="5">The sequence shown here is derived from an EMBL/GenBank/DDBJ whole genome shotgun (WGS) entry which is preliminary data.</text>
</comment>
<dbReference type="NCBIfam" id="TIGR01256">
    <property type="entry name" value="modA"/>
    <property type="match status" value="1"/>
</dbReference>
<proteinExistence type="inferred from homology"/>
<feature type="chain" id="PRO_5045496948" evidence="4">
    <location>
        <begin position="24"/>
        <end position="281"/>
    </location>
</feature>
<dbReference type="InterPro" id="IPR050682">
    <property type="entry name" value="ModA/WtpA"/>
</dbReference>
<name>A0ABW2ICX5_9BURK</name>
<evidence type="ECO:0000256" key="4">
    <source>
        <dbReference type="SAM" id="SignalP"/>
    </source>
</evidence>
<dbReference type="EMBL" id="JBHTBU010000002">
    <property type="protein sequence ID" value="MFC7288814.1"/>
    <property type="molecule type" value="Genomic_DNA"/>
</dbReference>
<organism evidence="5 6">
    <name type="scientific">Herminiimonas glaciei</name>
    <dbReference type="NCBI Taxonomy" id="523788"/>
    <lineage>
        <taxon>Bacteria</taxon>
        <taxon>Pseudomonadati</taxon>
        <taxon>Pseudomonadota</taxon>
        <taxon>Betaproteobacteria</taxon>
        <taxon>Burkholderiales</taxon>
        <taxon>Oxalobacteraceae</taxon>
        <taxon>Herminiimonas</taxon>
    </lineage>
</organism>
<gene>
    <name evidence="5" type="primary">modA</name>
    <name evidence="5" type="ORF">ACFQPC_12250</name>
</gene>
<accession>A0ABW2ICX5</accession>
<dbReference type="Proteomes" id="UP001596542">
    <property type="component" value="Unassembled WGS sequence"/>
</dbReference>